<sequence length="565" mass="62350">MECDICGTLAGGANQPGLHCASCARASLYPLRIEQARSLLERERLGEYVGEVIHGASTPSDRGGSSAKGAERVDTLLCTSRVEYEQTCSATAEAEDRVAQITGQMERLKIQIEEGKRQIKQKRAENAQRRSDAASATHQLAERRAQEMERVKERIRIVRQRWDSVHRSTLEGRRALCKEAGVLAGLKVRRRKTRDGNTTEHFQIGGLRIYDLTELNIPSEKHLTASLTYMAHLIVRVSHYLGIRLPAEITLPKKDYPLPTIFSPPSSYKARDVPFPGTTPSQSQHNSPDASKMFDNRPLPTPRPLYIDRVLPKLSKEEPQTYSLFVEGVALLAFDIAWLCKSQGVDCDFTSFADICTIGRNLWLLLVRQPMLSPSQSIQDLVENATDDAPKPLRRVNMGEHSHATAHSFLPSATQGLEYMDAWRIGTLTKVIDKVKTHLTQEMQGAEWEVLDEKEWEMDPSDPLAQAATGQQGTHLEEELVLVGERRKDQSPVGSGPNAQTKMPRGAVKSNHSRNSSRSGGGGAAQGKEGEGPATANNSSNNKGWTKVKSRRLSAGYGEGAASSK</sequence>
<dbReference type="GO" id="GO:0000149">
    <property type="term" value="F:SNARE binding"/>
    <property type="evidence" value="ECO:0007669"/>
    <property type="project" value="TreeGrafter"/>
</dbReference>
<dbReference type="InterPro" id="IPR018791">
    <property type="entry name" value="UV_resistance/autophagy_Atg14"/>
</dbReference>
<dbReference type="GO" id="GO:0000323">
    <property type="term" value="C:lytic vacuole"/>
    <property type="evidence" value="ECO:0007669"/>
    <property type="project" value="TreeGrafter"/>
</dbReference>
<dbReference type="EMBL" id="MU001674">
    <property type="protein sequence ID" value="KAF2459752.1"/>
    <property type="molecule type" value="Genomic_DNA"/>
</dbReference>
<organism evidence="6 7">
    <name type="scientific">Lineolata rhizophorae</name>
    <dbReference type="NCBI Taxonomy" id="578093"/>
    <lineage>
        <taxon>Eukaryota</taxon>
        <taxon>Fungi</taxon>
        <taxon>Dikarya</taxon>
        <taxon>Ascomycota</taxon>
        <taxon>Pezizomycotina</taxon>
        <taxon>Dothideomycetes</taxon>
        <taxon>Dothideomycetes incertae sedis</taxon>
        <taxon>Lineolatales</taxon>
        <taxon>Lineolataceae</taxon>
        <taxon>Lineolata</taxon>
    </lineage>
</organism>
<comment type="similarity">
    <text evidence="1">Belongs to the ATG14 family.</text>
</comment>
<keyword evidence="3 4" id="KW-0175">Coiled coil</keyword>
<feature type="compositionally biased region" description="Polar residues" evidence="5">
    <location>
        <begin position="278"/>
        <end position="289"/>
    </location>
</feature>
<dbReference type="Proteomes" id="UP000799766">
    <property type="component" value="Unassembled WGS sequence"/>
</dbReference>
<dbReference type="OrthoDB" id="16772at2759"/>
<evidence type="ECO:0000313" key="6">
    <source>
        <dbReference type="EMBL" id="KAF2459752.1"/>
    </source>
</evidence>
<feature type="coiled-coil region" evidence="4">
    <location>
        <begin position="91"/>
        <end position="161"/>
    </location>
</feature>
<dbReference type="GO" id="GO:0005768">
    <property type="term" value="C:endosome"/>
    <property type="evidence" value="ECO:0007669"/>
    <property type="project" value="TreeGrafter"/>
</dbReference>
<evidence type="ECO:0000256" key="3">
    <source>
        <dbReference type="ARBA" id="ARBA00023054"/>
    </source>
</evidence>
<feature type="region of interest" description="Disordered" evidence="5">
    <location>
        <begin position="272"/>
        <end position="301"/>
    </location>
</feature>
<dbReference type="GO" id="GO:0032991">
    <property type="term" value="C:protein-containing complex"/>
    <property type="evidence" value="ECO:0007669"/>
    <property type="project" value="UniProtKB-ARBA"/>
</dbReference>
<feature type="region of interest" description="Disordered" evidence="5">
    <location>
        <begin position="485"/>
        <end position="565"/>
    </location>
</feature>
<evidence type="ECO:0000256" key="2">
    <source>
        <dbReference type="ARBA" id="ARBA00013807"/>
    </source>
</evidence>
<dbReference type="Pfam" id="PF10186">
    <property type="entry name" value="ATG14"/>
    <property type="match status" value="1"/>
</dbReference>
<evidence type="ECO:0000256" key="4">
    <source>
        <dbReference type="SAM" id="Coils"/>
    </source>
</evidence>
<reference evidence="6" key="1">
    <citation type="journal article" date="2020" name="Stud. Mycol.">
        <title>101 Dothideomycetes genomes: a test case for predicting lifestyles and emergence of pathogens.</title>
        <authorList>
            <person name="Haridas S."/>
            <person name="Albert R."/>
            <person name="Binder M."/>
            <person name="Bloem J."/>
            <person name="Labutti K."/>
            <person name="Salamov A."/>
            <person name="Andreopoulos B."/>
            <person name="Baker S."/>
            <person name="Barry K."/>
            <person name="Bills G."/>
            <person name="Bluhm B."/>
            <person name="Cannon C."/>
            <person name="Castanera R."/>
            <person name="Culley D."/>
            <person name="Daum C."/>
            <person name="Ezra D."/>
            <person name="Gonzalez J."/>
            <person name="Henrissat B."/>
            <person name="Kuo A."/>
            <person name="Liang C."/>
            <person name="Lipzen A."/>
            <person name="Lutzoni F."/>
            <person name="Magnuson J."/>
            <person name="Mondo S."/>
            <person name="Nolan M."/>
            <person name="Ohm R."/>
            <person name="Pangilinan J."/>
            <person name="Park H.-J."/>
            <person name="Ramirez L."/>
            <person name="Alfaro M."/>
            <person name="Sun H."/>
            <person name="Tritt A."/>
            <person name="Yoshinaga Y."/>
            <person name="Zwiers L.-H."/>
            <person name="Turgeon B."/>
            <person name="Goodwin S."/>
            <person name="Spatafora J."/>
            <person name="Crous P."/>
            <person name="Grigoriev I."/>
        </authorList>
    </citation>
    <scope>NUCLEOTIDE SEQUENCE</scope>
    <source>
        <strain evidence="6">ATCC 16933</strain>
    </source>
</reference>
<evidence type="ECO:0000256" key="5">
    <source>
        <dbReference type="SAM" id="MobiDB-lite"/>
    </source>
</evidence>
<dbReference type="GO" id="GO:0035493">
    <property type="term" value="P:SNARE complex assembly"/>
    <property type="evidence" value="ECO:0007669"/>
    <property type="project" value="TreeGrafter"/>
</dbReference>
<protein>
    <recommendedName>
        <fullName evidence="2">Autophagy-related protein 14</fullName>
    </recommendedName>
</protein>
<dbReference type="PANTHER" id="PTHR15157:SF13">
    <property type="entry name" value="AUTOPHAGY-RELATED PROTEIN 14"/>
    <property type="match status" value="1"/>
</dbReference>
<dbReference type="PANTHER" id="PTHR15157">
    <property type="entry name" value="UV RADIATION RESISTANCE-ASSOCIATED GENE PROTEIN"/>
    <property type="match status" value="1"/>
</dbReference>
<feature type="compositionally biased region" description="Polar residues" evidence="5">
    <location>
        <begin position="535"/>
        <end position="544"/>
    </location>
</feature>
<proteinExistence type="inferred from homology"/>
<feature type="compositionally biased region" description="Low complexity" evidence="5">
    <location>
        <begin position="509"/>
        <end position="518"/>
    </location>
</feature>
<gene>
    <name evidence="6" type="ORF">BDY21DRAFT_280988</name>
</gene>
<name>A0A6A6P7M2_9PEZI</name>
<evidence type="ECO:0000256" key="1">
    <source>
        <dbReference type="ARBA" id="ARBA00009574"/>
    </source>
</evidence>
<accession>A0A6A6P7M2</accession>
<evidence type="ECO:0000313" key="7">
    <source>
        <dbReference type="Proteomes" id="UP000799766"/>
    </source>
</evidence>
<dbReference type="AlphaFoldDB" id="A0A6A6P7M2"/>
<keyword evidence="7" id="KW-1185">Reference proteome</keyword>